<feature type="chain" id="PRO_5017427546" description="Outer membrane lipoprotein-sorting protein" evidence="1">
    <location>
        <begin position="20"/>
        <end position="237"/>
    </location>
</feature>
<comment type="caution">
    <text evidence="2">The sequence shown here is derived from an EMBL/GenBank/DDBJ whole genome shotgun (WGS) entry which is preliminary data.</text>
</comment>
<evidence type="ECO:0000313" key="3">
    <source>
        <dbReference type="Proteomes" id="UP000265800"/>
    </source>
</evidence>
<name>A0A399F0B8_9DEIN</name>
<dbReference type="EMBL" id="QWKZ01000016">
    <property type="protein sequence ID" value="RIH88021.1"/>
    <property type="molecule type" value="Genomic_DNA"/>
</dbReference>
<evidence type="ECO:0008006" key="4">
    <source>
        <dbReference type="Google" id="ProtNLM"/>
    </source>
</evidence>
<dbReference type="AlphaFoldDB" id="A0A399F0B8"/>
<accession>A0A399F0B8</accession>
<protein>
    <recommendedName>
        <fullName evidence="4">Outer membrane lipoprotein-sorting protein</fullName>
    </recommendedName>
</protein>
<proteinExistence type="predicted"/>
<reference evidence="2 3" key="1">
    <citation type="submission" date="2018-08" db="EMBL/GenBank/DDBJ databases">
        <title>Meiothermus luteus KCTC 52599 genome sequencing project.</title>
        <authorList>
            <person name="Da Costa M.S."/>
            <person name="Albuquerque L."/>
            <person name="Raposo P."/>
            <person name="Froufe H.J.C."/>
            <person name="Barroso C.S."/>
            <person name="Egas C."/>
        </authorList>
    </citation>
    <scope>NUCLEOTIDE SEQUENCE [LARGE SCALE GENOMIC DNA]</scope>
    <source>
        <strain evidence="2 3">KCTC 52599</strain>
    </source>
</reference>
<evidence type="ECO:0000313" key="2">
    <source>
        <dbReference type="EMBL" id="RIH88021.1"/>
    </source>
</evidence>
<dbReference type="RefSeq" id="WP_119359417.1">
    <property type="nucleotide sequence ID" value="NZ_QWKZ01000016.1"/>
</dbReference>
<dbReference type="Proteomes" id="UP000265800">
    <property type="component" value="Unassembled WGS sequence"/>
</dbReference>
<keyword evidence="1" id="KW-0732">Signal</keyword>
<organism evidence="2 3">
    <name type="scientific">Meiothermus luteus</name>
    <dbReference type="NCBI Taxonomy" id="2026184"/>
    <lineage>
        <taxon>Bacteria</taxon>
        <taxon>Thermotogati</taxon>
        <taxon>Deinococcota</taxon>
        <taxon>Deinococci</taxon>
        <taxon>Thermales</taxon>
        <taxon>Thermaceae</taxon>
        <taxon>Meiothermus</taxon>
    </lineage>
</organism>
<feature type="signal peptide" evidence="1">
    <location>
        <begin position="1"/>
        <end position="19"/>
    </location>
</feature>
<evidence type="ECO:0000256" key="1">
    <source>
        <dbReference type="SAM" id="SignalP"/>
    </source>
</evidence>
<keyword evidence="3" id="KW-1185">Reference proteome</keyword>
<dbReference type="OrthoDB" id="25372at2"/>
<gene>
    <name evidence="2" type="ORF">Mlute_00743</name>
</gene>
<sequence length="237" mass="26035">MKPRHLIVFLACLSPLGLAQVASEAARILDKIRLAHGGAALAALRTYQETATLTTFSGPETERTLTVVSYVDFTQNRLRIEYKDGSQLIQVIQVSPSGGETWSALGGKKPLEPAFAQELRQGLYQTWYGLRLGGSGREMAQILGKRTFGDVDGWAVAVRTQSSQTTYLVNAQNQLIAERYESAQGPITVLYADLRRVSGVLIPFRARLYTNGVLFAEARVQRALVNPPLDPGTFRLP</sequence>